<keyword evidence="1" id="KW-1133">Transmembrane helix</keyword>
<dbReference type="RefSeq" id="WP_141554023.1">
    <property type="nucleotide sequence ID" value="NZ_JAUYVU010000002.1"/>
</dbReference>
<feature type="transmembrane region" description="Helical" evidence="1">
    <location>
        <begin position="80"/>
        <end position="98"/>
    </location>
</feature>
<sequence>MRTENMLLILGLIFSIFLVTFRIENGIEFLNVQLKFSIIDVALNTSMETYLNSAILGYLCYLIFSFFVWNKTNKSGKTLLIVYSILTLIGIGIELNLFYEGFNGIYSGKHFRIGIPLAIIGFYIVNRMNKTKLNKKAVQQRV</sequence>
<evidence type="ECO:0000313" key="3">
    <source>
        <dbReference type="Proteomes" id="UP001242342"/>
    </source>
</evidence>
<name>A0ABT9F132_9FLAO</name>
<reference evidence="2 3" key="1">
    <citation type="submission" date="2023-07" db="EMBL/GenBank/DDBJ databases">
        <title>Genome content predicts the carbon catabolic preferences of heterotrophic bacteria.</title>
        <authorList>
            <person name="Gralka M."/>
        </authorList>
    </citation>
    <scope>NUCLEOTIDE SEQUENCE [LARGE SCALE GENOMIC DNA]</scope>
    <source>
        <strain evidence="2 3">4G03</strain>
    </source>
</reference>
<proteinExistence type="predicted"/>
<organism evidence="2 3">
    <name type="scientific">Tenacibaculum discolor</name>
    <dbReference type="NCBI Taxonomy" id="361581"/>
    <lineage>
        <taxon>Bacteria</taxon>
        <taxon>Pseudomonadati</taxon>
        <taxon>Bacteroidota</taxon>
        <taxon>Flavobacteriia</taxon>
        <taxon>Flavobacteriales</taxon>
        <taxon>Flavobacteriaceae</taxon>
        <taxon>Tenacibaculum</taxon>
    </lineage>
</organism>
<dbReference type="Proteomes" id="UP001242342">
    <property type="component" value="Unassembled WGS sequence"/>
</dbReference>
<keyword evidence="1" id="KW-0812">Transmembrane</keyword>
<accession>A0ABT9F132</accession>
<evidence type="ECO:0000313" key="2">
    <source>
        <dbReference type="EMBL" id="MDP2540422.1"/>
    </source>
</evidence>
<feature type="transmembrane region" description="Helical" evidence="1">
    <location>
        <begin position="50"/>
        <end position="68"/>
    </location>
</feature>
<evidence type="ECO:0000256" key="1">
    <source>
        <dbReference type="SAM" id="Phobius"/>
    </source>
</evidence>
<gene>
    <name evidence="2" type="ORF">Q8W23_02930</name>
</gene>
<protein>
    <recommendedName>
        <fullName evidence="4">DUF4293 family protein</fullName>
    </recommendedName>
</protein>
<comment type="caution">
    <text evidence="2">The sequence shown here is derived from an EMBL/GenBank/DDBJ whole genome shotgun (WGS) entry which is preliminary data.</text>
</comment>
<keyword evidence="1" id="KW-0472">Membrane</keyword>
<dbReference type="EMBL" id="JAUYVU010000002">
    <property type="protein sequence ID" value="MDP2540422.1"/>
    <property type="molecule type" value="Genomic_DNA"/>
</dbReference>
<feature type="transmembrane region" description="Helical" evidence="1">
    <location>
        <begin position="110"/>
        <end position="126"/>
    </location>
</feature>
<keyword evidence="3" id="KW-1185">Reference proteome</keyword>
<evidence type="ECO:0008006" key="4">
    <source>
        <dbReference type="Google" id="ProtNLM"/>
    </source>
</evidence>